<organism evidence="2 3">
    <name type="scientific">Protopolystoma xenopodis</name>
    <dbReference type="NCBI Taxonomy" id="117903"/>
    <lineage>
        <taxon>Eukaryota</taxon>
        <taxon>Metazoa</taxon>
        <taxon>Spiralia</taxon>
        <taxon>Lophotrochozoa</taxon>
        <taxon>Platyhelminthes</taxon>
        <taxon>Monogenea</taxon>
        <taxon>Polyopisthocotylea</taxon>
        <taxon>Polystomatidea</taxon>
        <taxon>Polystomatidae</taxon>
        <taxon>Protopolystoma</taxon>
    </lineage>
</organism>
<name>A0A3S5BI02_9PLAT</name>
<evidence type="ECO:0000256" key="1">
    <source>
        <dbReference type="SAM" id="Phobius"/>
    </source>
</evidence>
<feature type="transmembrane region" description="Helical" evidence="1">
    <location>
        <begin position="117"/>
        <end position="137"/>
    </location>
</feature>
<protein>
    <submittedName>
        <fullName evidence="2">Uncharacterized protein</fullName>
    </submittedName>
</protein>
<evidence type="ECO:0000313" key="3">
    <source>
        <dbReference type="Proteomes" id="UP000784294"/>
    </source>
</evidence>
<keyword evidence="3" id="KW-1185">Reference proteome</keyword>
<keyword evidence="1" id="KW-0472">Membrane</keyword>
<proteinExistence type="predicted"/>
<dbReference type="Proteomes" id="UP000784294">
    <property type="component" value="Unassembled WGS sequence"/>
</dbReference>
<sequence length="170" mass="19199">MDPRLNTKYGGENRGREKIRARHHVLRISVDVDDARQKLSRPGVTQSFEDLRAIDNSDAFGEGKNWPYKIHKGAELGPPVDGDSETVGNLYKLLVPSQVNRTFNNIKSPSKSAKMNLGVSGFCCYLWAPFIMLLQVMTLGLPDRLWRLGYQWLNIPVLLTFPVATLDPPY</sequence>
<accession>A0A3S5BI02</accession>
<gene>
    <name evidence="2" type="ORF">PXEA_LOCUS18395</name>
</gene>
<dbReference type="EMBL" id="CAAALY010070842">
    <property type="protein sequence ID" value="VEL24955.1"/>
    <property type="molecule type" value="Genomic_DNA"/>
</dbReference>
<keyword evidence="1" id="KW-0812">Transmembrane</keyword>
<reference evidence="2" key="1">
    <citation type="submission" date="2018-11" db="EMBL/GenBank/DDBJ databases">
        <authorList>
            <consortium name="Pathogen Informatics"/>
        </authorList>
    </citation>
    <scope>NUCLEOTIDE SEQUENCE</scope>
</reference>
<comment type="caution">
    <text evidence="2">The sequence shown here is derived from an EMBL/GenBank/DDBJ whole genome shotgun (WGS) entry which is preliminary data.</text>
</comment>
<keyword evidence="1" id="KW-1133">Transmembrane helix</keyword>
<evidence type="ECO:0000313" key="2">
    <source>
        <dbReference type="EMBL" id="VEL24955.1"/>
    </source>
</evidence>
<dbReference type="AlphaFoldDB" id="A0A3S5BI02"/>